<comment type="similarity">
    <text evidence="5">Belongs to the P(II) protein family.</text>
</comment>
<keyword evidence="7" id="KW-1185">Reference proteome</keyword>
<evidence type="ECO:0000256" key="4">
    <source>
        <dbReference type="ARBA" id="ARBA00023231"/>
    </source>
</evidence>
<dbReference type="Gene3D" id="3.30.70.120">
    <property type="match status" value="1"/>
</dbReference>
<evidence type="ECO:0000256" key="2">
    <source>
        <dbReference type="ARBA" id="ARBA00023015"/>
    </source>
</evidence>
<dbReference type="PROSITE" id="PS00638">
    <property type="entry name" value="PII_GLNB_CTER"/>
    <property type="match status" value="1"/>
</dbReference>
<dbReference type="PROSITE" id="PS51343">
    <property type="entry name" value="PII_GLNB_DOM"/>
    <property type="match status" value="1"/>
</dbReference>
<dbReference type="GO" id="GO:0030234">
    <property type="term" value="F:enzyme regulator activity"/>
    <property type="evidence" value="ECO:0007669"/>
    <property type="project" value="InterPro"/>
</dbReference>
<dbReference type="Proteomes" id="UP000002408">
    <property type="component" value="Chromosome"/>
</dbReference>
<dbReference type="PANTHER" id="PTHR30115:SF13">
    <property type="entry name" value="PII-LIKE PROTEIN GLNBI"/>
    <property type="match status" value="1"/>
</dbReference>
<keyword evidence="4" id="KW-0535">Nitrogen fixation</keyword>
<keyword evidence="3" id="KW-0804">Transcription</keyword>
<dbReference type="GO" id="GO:0006808">
    <property type="term" value="P:regulation of nitrogen utilization"/>
    <property type="evidence" value="ECO:0007669"/>
    <property type="project" value="InterPro"/>
</dbReference>
<dbReference type="HOGENOM" id="CLU_082268_0_1_2"/>
<reference evidence="7" key="1">
    <citation type="journal article" date="2015" name="Microbiology">
        <title>Genome of Methanoregula boonei 6A8 reveals adaptations to oligotrophic peatland environments.</title>
        <authorList>
            <person name="Braeuer S."/>
            <person name="Cadillo-Quiroz H."/>
            <person name="Kyrpides N."/>
            <person name="Woyke T."/>
            <person name="Goodwin L."/>
            <person name="Detter C."/>
            <person name="Podell S."/>
            <person name="Yavitt J.B."/>
            <person name="Zinder S.H."/>
        </authorList>
    </citation>
    <scope>NUCLEOTIDE SEQUENCE [LARGE SCALE GENOMIC DNA]</scope>
    <source>
        <strain evidence="7">DSM 21154 / JCM 14090 / 6A8</strain>
    </source>
</reference>
<evidence type="ECO:0000313" key="6">
    <source>
        <dbReference type="EMBL" id="ABS54954.1"/>
    </source>
</evidence>
<dbReference type="eggNOG" id="arCOG02305">
    <property type="taxonomic scope" value="Archaea"/>
</dbReference>
<gene>
    <name evidence="6" type="ordered locus">Mboo_0435</name>
</gene>
<dbReference type="PRINTS" id="PR00340">
    <property type="entry name" value="PIIGLNB"/>
</dbReference>
<dbReference type="SMART" id="SM00938">
    <property type="entry name" value="P-II"/>
    <property type="match status" value="1"/>
</dbReference>
<name>A7I5E3_METB6</name>
<dbReference type="InterPro" id="IPR015867">
    <property type="entry name" value="N-reg_PII/ATP_PRibTrfase_C"/>
</dbReference>
<dbReference type="STRING" id="456442.Mboo_0435"/>
<proteinExistence type="inferred from homology"/>
<dbReference type="Pfam" id="PF00543">
    <property type="entry name" value="P-II"/>
    <property type="match status" value="1"/>
</dbReference>
<dbReference type="InterPro" id="IPR002187">
    <property type="entry name" value="N-reg_PII"/>
</dbReference>
<organism evidence="6 7">
    <name type="scientific">Methanoregula boonei (strain DSM 21154 / JCM 14090 / 6A8)</name>
    <dbReference type="NCBI Taxonomy" id="456442"/>
    <lineage>
        <taxon>Archaea</taxon>
        <taxon>Methanobacteriati</taxon>
        <taxon>Methanobacteriota</taxon>
        <taxon>Stenosarchaea group</taxon>
        <taxon>Methanomicrobia</taxon>
        <taxon>Methanomicrobiales</taxon>
        <taxon>Methanoregulaceae</taxon>
        <taxon>Methanoregula</taxon>
    </lineage>
</organism>
<dbReference type="KEGG" id="mbn:Mboo_0435"/>
<sequence>MVFMKMVQAIIRSEKLDSVKKALEEKGFVAMSIIEITGRGEQKGITLEYRGATVEVDTLPKIMIQMAVKDEDVDPVMAIIRSAGRTGNFGDGKIFVWPLDLMAKVRTDEVWR</sequence>
<accession>A7I5E3</accession>
<evidence type="ECO:0000256" key="1">
    <source>
        <dbReference type="ARBA" id="ARBA00002440"/>
    </source>
</evidence>
<evidence type="ECO:0000256" key="3">
    <source>
        <dbReference type="ARBA" id="ARBA00023163"/>
    </source>
</evidence>
<dbReference type="AlphaFoldDB" id="A7I5E3"/>
<comment type="function">
    <text evidence="1">Could be involved in the regulation of nitrogen fixation.</text>
</comment>
<dbReference type="SUPFAM" id="SSF54913">
    <property type="entry name" value="GlnB-like"/>
    <property type="match status" value="1"/>
</dbReference>
<dbReference type="GO" id="GO:0005829">
    <property type="term" value="C:cytosol"/>
    <property type="evidence" value="ECO:0007669"/>
    <property type="project" value="TreeGrafter"/>
</dbReference>
<dbReference type="PANTHER" id="PTHR30115">
    <property type="entry name" value="NITROGEN REGULATORY PROTEIN P-II"/>
    <property type="match status" value="1"/>
</dbReference>
<evidence type="ECO:0000313" key="7">
    <source>
        <dbReference type="Proteomes" id="UP000002408"/>
    </source>
</evidence>
<protein>
    <submittedName>
        <fullName evidence="6">Nitrogen regulatory protein P-II</fullName>
    </submittedName>
</protein>
<keyword evidence="2" id="KW-0805">Transcription regulation</keyword>
<dbReference type="InterPro" id="IPR017918">
    <property type="entry name" value="N-reg_PII_CS"/>
</dbReference>
<dbReference type="EMBL" id="CP000780">
    <property type="protein sequence ID" value="ABS54954.1"/>
    <property type="molecule type" value="Genomic_DNA"/>
</dbReference>
<dbReference type="InterPro" id="IPR011322">
    <property type="entry name" value="N-reg_PII-like_a/b"/>
</dbReference>
<evidence type="ECO:0000256" key="5">
    <source>
        <dbReference type="RuleBase" id="RU003936"/>
    </source>
</evidence>
<dbReference type="GO" id="GO:0005524">
    <property type="term" value="F:ATP binding"/>
    <property type="evidence" value="ECO:0007669"/>
    <property type="project" value="TreeGrafter"/>
</dbReference>